<organism evidence="9 10">
    <name type="scientific">Dryococelus australis</name>
    <dbReference type="NCBI Taxonomy" id="614101"/>
    <lineage>
        <taxon>Eukaryota</taxon>
        <taxon>Metazoa</taxon>
        <taxon>Ecdysozoa</taxon>
        <taxon>Arthropoda</taxon>
        <taxon>Hexapoda</taxon>
        <taxon>Insecta</taxon>
        <taxon>Pterygota</taxon>
        <taxon>Neoptera</taxon>
        <taxon>Polyneoptera</taxon>
        <taxon>Phasmatodea</taxon>
        <taxon>Verophasmatodea</taxon>
        <taxon>Anareolatae</taxon>
        <taxon>Phasmatidae</taxon>
        <taxon>Eurycanthinae</taxon>
        <taxon>Dryococelus</taxon>
    </lineage>
</organism>
<protein>
    <recommendedName>
        <fullName evidence="8">Major facilitator superfamily (MFS) profile domain-containing protein</fullName>
    </recommendedName>
</protein>
<evidence type="ECO:0000256" key="7">
    <source>
        <dbReference type="SAM" id="Phobius"/>
    </source>
</evidence>
<dbReference type="InterPro" id="IPR050549">
    <property type="entry name" value="MFS_Trehalose_Transporter"/>
</dbReference>
<keyword evidence="5 7" id="KW-0472">Membrane</keyword>
<sequence length="545" mass="59438">MDDWKTSSIGQVQPKENKARRLPQYLASFTVDAFFRGSPISPRPHIPALLHTHLALPSQASIPRSTTRPFAVDVPVSLGAFGQGTVLAWTSPAGLPLLSGAMHFAVTEDQLSWVGALMTLGAAAMVLPMGYVMDRIGRKNSMLLLVVPYVIGWALIIWAASVEMLYTGRFLTGMASGAFAISGPIYTTEIAEKEIRGLLGSFYQNLLVIGVLFTYAVGSVLSPFWLSLVCGAVPILFGATFAFMPETPVFFLKVRHLQMNQPEKARSSLRWLRGPDYDIEQEMWEMQQTVEEEQKSKASLRELFSTVGTVKGLVVSVGLLSLQQMSGVNTATFYTTIIFKEAGSTLSPSHATIIVGACQVVFTLVSGLVVDRLGRKVLLIASDAVMSLCMFALGAFFFMRYTEQDVSTLGWLPVSSVGIFFAAYALGYGPLPWVVMAEVFLPSVKGLAGAASCVVNWLLAFVVTKFFADMVAAFGTHTTFWIFAVLSLLGIAFVYFVVPETKGKTTEEIFKELNGDTAQVKDLPLSGNTNEAFEYELRGRMGLHI</sequence>
<comment type="similarity">
    <text evidence="6">Belongs to the major facilitator superfamily. Sugar transporter (TC 2.A.1.1) family.</text>
</comment>
<dbReference type="PROSITE" id="PS00216">
    <property type="entry name" value="SUGAR_TRANSPORT_1"/>
    <property type="match status" value="1"/>
</dbReference>
<dbReference type="InterPro" id="IPR005828">
    <property type="entry name" value="MFS_sugar_transport-like"/>
</dbReference>
<keyword evidence="10" id="KW-1185">Reference proteome</keyword>
<feature type="transmembrane region" description="Helical" evidence="7">
    <location>
        <begin position="70"/>
        <end position="91"/>
    </location>
</feature>
<feature type="transmembrane region" description="Helical" evidence="7">
    <location>
        <begin position="447"/>
        <end position="468"/>
    </location>
</feature>
<feature type="domain" description="Major facilitator superfamily (MFS) profile" evidence="8">
    <location>
        <begin position="72"/>
        <end position="502"/>
    </location>
</feature>
<feature type="transmembrane region" description="Helical" evidence="7">
    <location>
        <begin position="166"/>
        <end position="186"/>
    </location>
</feature>
<feature type="transmembrane region" description="Helical" evidence="7">
    <location>
        <begin position="377"/>
        <end position="399"/>
    </location>
</feature>
<dbReference type="InterPro" id="IPR005829">
    <property type="entry name" value="Sugar_transporter_CS"/>
</dbReference>
<feature type="transmembrane region" description="Helical" evidence="7">
    <location>
        <begin position="143"/>
        <end position="160"/>
    </location>
</feature>
<dbReference type="InterPro" id="IPR020846">
    <property type="entry name" value="MFS_dom"/>
</dbReference>
<feature type="transmembrane region" description="Helical" evidence="7">
    <location>
        <begin position="303"/>
        <end position="322"/>
    </location>
</feature>
<keyword evidence="6" id="KW-0813">Transport</keyword>
<dbReference type="EMBL" id="JARBHB010000007">
    <property type="protein sequence ID" value="KAJ8879146.1"/>
    <property type="molecule type" value="Genomic_DNA"/>
</dbReference>
<dbReference type="InterPro" id="IPR036259">
    <property type="entry name" value="MFS_trans_sf"/>
</dbReference>
<comment type="caution">
    <text evidence="9">The sequence shown here is derived from an EMBL/GenBank/DDBJ whole genome shotgun (WGS) entry which is preliminary data.</text>
</comment>
<feature type="transmembrane region" description="Helical" evidence="7">
    <location>
        <begin position="411"/>
        <end position="435"/>
    </location>
</feature>
<dbReference type="PROSITE" id="PS00217">
    <property type="entry name" value="SUGAR_TRANSPORT_2"/>
    <property type="match status" value="1"/>
</dbReference>
<dbReference type="PANTHER" id="PTHR48021">
    <property type="match status" value="1"/>
</dbReference>
<reference evidence="9 10" key="1">
    <citation type="submission" date="2023-02" db="EMBL/GenBank/DDBJ databases">
        <title>LHISI_Scaffold_Assembly.</title>
        <authorList>
            <person name="Stuart O.P."/>
            <person name="Cleave R."/>
            <person name="Magrath M.J.L."/>
            <person name="Mikheyev A.S."/>
        </authorList>
    </citation>
    <scope>NUCLEOTIDE SEQUENCE [LARGE SCALE GENOMIC DNA]</scope>
    <source>
        <strain evidence="9">Daus_M_001</strain>
        <tissue evidence="9">Leg muscle</tissue>
    </source>
</reference>
<proteinExistence type="inferred from homology"/>
<evidence type="ECO:0000256" key="5">
    <source>
        <dbReference type="ARBA" id="ARBA00023136"/>
    </source>
</evidence>
<dbReference type="Gene3D" id="1.20.1250.20">
    <property type="entry name" value="MFS general substrate transporter like domains"/>
    <property type="match status" value="1"/>
</dbReference>
<evidence type="ECO:0000256" key="1">
    <source>
        <dbReference type="ARBA" id="ARBA00004651"/>
    </source>
</evidence>
<feature type="transmembrane region" description="Helical" evidence="7">
    <location>
        <begin position="480"/>
        <end position="498"/>
    </location>
</feature>
<dbReference type="PROSITE" id="PS50850">
    <property type="entry name" value="MFS"/>
    <property type="match status" value="1"/>
</dbReference>
<accession>A0ABQ9H4D5</accession>
<evidence type="ECO:0000313" key="9">
    <source>
        <dbReference type="EMBL" id="KAJ8879146.1"/>
    </source>
</evidence>
<dbReference type="InterPro" id="IPR003663">
    <property type="entry name" value="Sugar/inositol_transpt"/>
</dbReference>
<keyword evidence="3 7" id="KW-0812">Transmembrane</keyword>
<name>A0ABQ9H4D5_9NEOP</name>
<dbReference type="Proteomes" id="UP001159363">
    <property type="component" value="Chromosome 6"/>
</dbReference>
<dbReference type="InterPro" id="IPR044775">
    <property type="entry name" value="MFS_ERD6/Tret1-like"/>
</dbReference>
<dbReference type="Pfam" id="PF00083">
    <property type="entry name" value="Sugar_tr"/>
    <property type="match status" value="1"/>
</dbReference>
<evidence type="ECO:0000256" key="6">
    <source>
        <dbReference type="RuleBase" id="RU003346"/>
    </source>
</evidence>
<dbReference type="NCBIfam" id="TIGR00879">
    <property type="entry name" value="SP"/>
    <property type="match status" value="1"/>
</dbReference>
<evidence type="ECO:0000313" key="10">
    <source>
        <dbReference type="Proteomes" id="UP001159363"/>
    </source>
</evidence>
<keyword evidence="4 7" id="KW-1133">Transmembrane helix</keyword>
<keyword evidence="2" id="KW-1003">Cell membrane</keyword>
<dbReference type="PRINTS" id="PR00171">
    <property type="entry name" value="SUGRTRNSPORT"/>
</dbReference>
<evidence type="ECO:0000256" key="3">
    <source>
        <dbReference type="ARBA" id="ARBA00022692"/>
    </source>
</evidence>
<comment type="subcellular location">
    <subcellularLocation>
        <location evidence="1">Cell membrane</location>
        <topology evidence="1">Multi-pass membrane protein</topology>
    </subcellularLocation>
</comment>
<evidence type="ECO:0000256" key="2">
    <source>
        <dbReference type="ARBA" id="ARBA00022475"/>
    </source>
</evidence>
<dbReference type="SUPFAM" id="SSF103473">
    <property type="entry name" value="MFS general substrate transporter"/>
    <property type="match status" value="1"/>
</dbReference>
<feature type="transmembrane region" description="Helical" evidence="7">
    <location>
        <begin position="351"/>
        <end position="370"/>
    </location>
</feature>
<feature type="transmembrane region" description="Helical" evidence="7">
    <location>
        <begin position="224"/>
        <end position="244"/>
    </location>
</feature>
<feature type="transmembrane region" description="Helical" evidence="7">
    <location>
        <begin position="198"/>
        <end position="218"/>
    </location>
</feature>
<dbReference type="PANTHER" id="PTHR48021:SF1">
    <property type="entry name" value="GH07001P-RELATED"/>
    <property type="match status" value="1"/>
</dbReference>
<feature type="transmembrane region" description="Helical" evidence="7">
    <location>
        <begin position="111"/>
        <end position="131"/>
    </location>
</feature>
<evidence type="ECO:0000259" key="8">
    <source>
        <dbReference type="PROSITE" id="PS50850"/>
    </source>
</evidence>
<gene>
    <name evidence="9" type="ORF">PR048_019752</name>
</gene>
<evidence type="ECO:0000256" key="4">
    <source>
        <dbReference type="ARBA" id="ARBA00022989"/>
    </source>
</evidence>
<dbReference type="CDD" id="cd17358">
    <property type="entry name" value="MFS_GLUT6_8_Class3_like"/>
    <property type="match status" value="1"/>
</dbReference>